<keyword evidence="4" id="KW-0812">Transmembrane</keyword>
<proteinExistence type="inferred from homology"/>
<dbReference type="InterPro" id="IPR059052">
    <property type="entry name" value="HH_YbhG-like"/>
</dbReference>
<dbReference type="OrthoDB" id="266524at2"/>
<dbReference type="Pfam" id="PF25881">
    <property type="entry name" value="HH_YBHG"/>
    <property type="match status" value="1"/>
</dbReference>
<evidence type="ECO:0000256" key="4">
    <source>
        <dbReference type="SAM" id="Phobius"/>
    </source>
</evidence>
<evidence type="ECO:0000256" key="2">
    <source>
        <dbReference type="SAM" id="Coils"/>
    </source>
</evidence>
<dbReference type="Gene3D" id="2.40.420.20">
    <property type="match status" value="1"/>
</dbReference>
<protein>
    <submittedName>
        <fullName evidence="7">ABC exporter membrane fusion protein, DevB family</fullName>
    </submittedName>
</protein>
<accession>A0A1Z3HT48</accession>
<dbReference type="AlphaFoldDB" id="A0A1Z3HT48"/>
<dbReference type="SUPFAM" id="SSF111369">
    <property type="entry name" value="HlyD-like secretion proteins"/>
    <property type="match status" value="2"/>
</dbReference>
<keyword evidence="2" id="KW-0175">Coiled coil</keyword>
<feature type="domain" description="CusB-like beta-barrel" evidence="6">
    <location>
        <begin position="299"/>
        <end position="363"/>
    </location>
</feature>
<feature type="transmembrane region" description="Helical" evidence="4">
    <location>
        <begin position="36"/>
        <end position="56"/>
    </location>
</feature>
<dbReference type="NCBIfam" id="TIGR01730">
    <property type="entry name" value="RND_mfp"/>
    <property type="match status" value="1"/>
</dbReference>
<comment type="similarity">
    <text evidence="1">Belongs to the membrane fusion protein (MFP) (TC 8.A.1) family.</text>
</comment>
<dbReference type="Gene3D" id="2.40.50.100">
    <property type="match status" value="2"/>
</dbReference>
<dbReference type="Gene3D" id="2.40.30.170">
    <property type="match status" value="1"/>
</dbReference>
<dbReference type="Gene3D" id="1.10.287.470">
    <property type="entry name" value="Helix hairpin bin"/>
    <property type="match status" value="2"/>
</dbReference>
<evidence type="ECO:0000259" key="5">
    <source>
        <dbReference type="Pfam" id="PF25881"/>
    </source>
</evidence>
<dbReference type="InterPro" id="IPR006143">
    <property type="entry name" value="RND_pump_MFP"/>
</dbReference>
<keyword evidence="4" id="KW-1133">Transmembrane helix</keyword>
<dbReference type="GO" id="GO:0015562">
    <property type="term" value="F:efflux transmembrane transporter activity"/>
    <property type="evidence" value="ECO:0007669"/>
    <property type="project" value="TreeGrafter"/>
</dbReference>
<dbReference type="Pfam" id="PF25954">
    <property type="entry name" value="Beta-barrel_RND_2"/>
    <property type="match status" value="1"/>
</dbReference>
<sequence>MTSEPARQLQLFEPPQDNDGAESQAAAGQARLRHHWLWLLLLILALAGLIGLIAWIKSLRQQDTAAIAVLPVETQRVEPVNRYQTTRTYTGSVRALQASELGFERGGEVIALLVDEGDDVEAGDAIARLETNNLQAQRAEVEAQQQRAMAQLRELENGPRPERIAAAAAAVQNIREELQLARLQQERRQSLYAAGAIAREQLDEVTTRVDALEARLSEAQSTLNELENGTRVEQLQAQRARVRQLQARAQDLEITLAESTLRAPFSGRISRRLVDAGVVVGAGEPVVRLVEAAVPEVAIGVPATVAADLQPGSQQQVQVNGQPYSARIISILPEVDAATRTQTVILALESAAAGAVEPDQVVRWSVTQSVAREGFWLPTTALSSGDKGLWSAYVLAAVADPPAGLEPTVDPDQVYRIEQHALEVLYTEGDRALVRGTLEPRDRIVVSGLQRVTPGQFVRPK</sequence>
<feature type="domain" description="YbhG-like alpha-helical hairpin" evidence="5">
    <location>
        <begin position="134"/>
        <end position="256"/>
    </location>
</feature>
<evidence type="ECO:0000313" key="8">
    <source>
        <dbReference type="Proteomes" id="UP000191901"/>
    </source>
</evidence>
<dbReference type="GO" id="GO:1990281">
    <property type="term" value="C:efflux pump complex"/>
    <property type="evidence" value="ECO:0007669"/>
    <property type="project" value="TreeGrafter"/>
</dbReference>
<dbReference type="KEGG" id="hhg:XM38_044680"/>
<dbReference type="RefSeq" id="WP_088431005.1">
    <property type="nucleotide sequence ID" value="NZ_CP021983.2"/>
</dbReference>
<keyword evidence="4" id="KW-0472">Membrane</keyword>
<evidence type="ECO:0000259" key="6">
    <source>
        <dbReference type="Pfam" id="PF25954"/>
    </source>
</evidence>
<gene>
    <name evidence="7" type="primary">devB_4</name>
    <name evidence="7" type="ORF">XM38_044680</name>
</gene>
<evidence type="ECO:0000256" key="3">
    <source>
        <dbReference type="SAM" id="MobiDB-lite"/>
    </source>
</evidence>
<organism evidence="7 8">
    <name type="scientific">Halomicronema hongdechloris C2206</name>
    <dbReference type="NCBI Taxonomy" id="1641165"/>
    <lineage>
        <taxon>Bacteria</taxon>
        <taxon>Bacillati</taxon>
        <taxon>Cyanobacteriota</taxon>
        <taxon>Cyanophyceae</taxon>
        <taxon>Nodosilineales</taxon>
        <taxon>Nodosilineaceae</taxon>
        <taxon>Halomicronema</taxon>
    </lineage>
</organism>
<name>A0A1Z3HT48_9CYAN</name>
<dbReference type="EMBL" id="CP021983">
    <property type="protein sequence ID" value="ASC73501.1"/>
    <property type="molecule type" value="Genomic_DNA"/>
</dbReference>
<dbReference type="Proteomes" id="UP000191901">
    <property type="component" value="Chromosome"/>
</dbReference>
<dbReference type="InterPro" id="IPR058792">
    <property type="entry name" value="Beta-barrel_RND_2"/>
</dbReference>
<evidence type="ECO:0000256" key="1">
    <source>
        <dbReference type="ARBA" id="ARBA00009477"/>
    </source>
</evidence>
<keyword evidence="8" id="KW-1185">Reference proteome</keyword>
<dbReference type="PANTHER" id="PTHR30469">
    <property type="entry name" value="MULTIDRUG RESISTANCE PROTEIN MDTA"/>
    <property type="match status" value="1"/>
</dbReference>
<evidence type="ECO:0000313" key="7">
    <source>
        <dbReference type="EMBL" id="ASC73501.1"/>
    </source>
</evidence>
<feature type="coiled-coil region" evidence="2">
    <location>
        <begin position="126"/>
        <end position="262"/>
    </location>
</feature>
<reference evidence="7 8" key="1">
    <citation type="journal article" date="2016" name="Biochim. Biophys. Acta">
        <title>Characterization of red-shifted phycobilisomes isolated from the chlorophyll f-containing cyanobacterium Halomicronema hongdechloris.</title>
        <authorList>
            <person name="Li Y."/>
            <person name="Lin Y."/>
            <person name="Garvey C.J."/>
            <person name="Birch D."/>
            <person name="Corkery R.W."/>
            <person name="Loughlin P.C."/>
            <person name="Scheer H."/>
            <person name="Willows R.D."/>
            <person name="Chen M."/>
        </authorList>
    </citation>
    <scope>NUCLEOTIDE SEQUENCE [LARGE SCALE GENOMIC DNA]</scope>
    <source>
        <strain evidence="7 8">C2206</strain>
    </source>
</reference>
<feature type="region of interest" description="Disordered" evidence="3">
    <location>
        <begin position="1"/>
        <end position="25"/>
    </location>
</feature>